<dbReference type="InterPro" id="IPR008979">
    <property type="entry name" value="Galactose-bd-like_sf"/>
</dbReference>
<dbReference type="PROSITE" id="PS50853">
    <property type="entry name" value="FN3"/>
    <property type="match status" value="2"/>
</dbReference>
<sequence length="1079" mass="117444">MGKRLTKKLAVLTSAVMLTSVFSGVAPFAATSSTVHANADTKNLKFDFGSASSPVAQGYEQVANTFVYNSEKGFGFKNPGAAERDRGEPDDLLRDFALAGGNEFIVDVPNGDYLVKIMTGDHIASNRTSFSIEGTSYGSISSSKGKYTELSPNVTVTDGQLNVAIGENGRINSLEMIPMIAPEELEVTDTKLGAESSVSLKWNEVEGAKNYNVYRKQEGEANAVKVGSSETASFIDTSAQLGFTYHYTVTQINSSDIESTPSEEITVKVFDETVQAPSEPNGLSLNKATSDSVSISWSPINDAVMYYVYRAKAEEGTYSFLTTTTKPSFTDSVQTTTNYFYKVSAVNLGGFSELSQPLKTPISNVSIRQMEELTRDLVAVKVEEGVYLSWRLLGTDPEGISFNLYRDGKRVNDKPITSSTNYVDSLGSADSTYEVREILNGKEQGVADETEVLSNQYFDIPLQKPEGGTTPDGVEYTYNANDASVGDLDGDGEYEIILKWDPSNSKDNSKGGYTGNVFIDAYKQDGELLWRLDLGKNIRAGAHYTQFLVYDFDGNGKSEVVMKTADGTKDAEGNIIGDGNADYRNSGGYVLSGPEYLTVFEGETGKALTTTDYYPPRGNVNDWGDGYGNRVDRFLAGVAYLDGKTPSIIMARGYYTRAVIAAYNFKDGNLTKLWDFDSYKAGNEKYSGQGNHSLSIADLDGDGKDEVIYGAAAIDDDGTGLHSTGLGHGDAQHVGDLDPTRPGLEIYGVHENRNSPYGLSFRDGETGEIIWGIHTGRDTGRGVAADVDPRYPGAEAWAIGGAWNARTGGIYTAKGEKIGDTIPTSNFAIWWDGDLLRELLDHDFDENAESPRYGLGAAKIDKWNPETGSLENLLTDTEITSSNWTKGNPALQADLLGDWREEAIWRLNDSSALRVYTTTDVTEHRIPTLMHDPQYRVAIAWQNVGYNQPPHPSYFLGHDMEEAPFPRIYTSKVEDAKVSIQPETLNLKSKGGKNSVTVSVELPSNEGGDVKAVKLIVDGKSVFGEVAGKASEKKINVKFNRQELIKAFDGMNGEIEISVIGYLDSGVTFTGTDMVKVIH</sequence>
<dbReference type="Gene3D" id="2.60.120.430">
    <property type="entry name" value="Galactose-binding lectin"/>
    <property type="match status" value="1"/>
</dbReference>
<dbReference type="OrthoDB" id="9802318at2"/>
<dbReference type="Proteomes" id="UP000199159">
    <property type="component" value="Unassembled WGS sequence"/>
</dbReference>
<dbReference type="STRING" id="930152.SAMN05216565_101577"/>
<proteinExistence type="predicted"/>
<dbReference type="Gene3D" id="2.60.40.10">
    <property type="entry name" value="Immunoglobulins"/>
    <property type="match status" value="3"/>
</dbReference>
<dbReference type="SMART" id="SM00060">
    <property type="entry name" value="FN3"/>
    <property type="match status" value="2"/>
</dbReference>
<dbReference type="EMBL" id="FNJU01000001">
    <property type="protein sequence ID" value="SDP11805.1"/>
    <property type="molecule type" value="Genomic_DNA"/>
</dbReference>
<evidence type="ECO:0000259" key="2">
    <source>
        <dbReference type="PROSITE" id="PS50853"/>
    </source>
</evidence>
<dbReference type="SUPFAM" id="SSF49265">
    <property type="entry name" value="Fibronectin type III"/>
    <property type="match status" value="1"/>
</dbReference>
<organism evidence="3 4">
    <name type="scientific">Litchfieldia salsa</name>
    <dbReference type="NCBI Taxonomy" id="930152"/>
    <lineage>
        <taxon>Bacteria</taxon>
        <taxon>Bacillati</taxon>
        <taxon>Bacillota</taxon>
        <taxon>Bacilli</taxon>
        <taxon>Bacillales</taxon>
        <taxon>Bacillaceae</taxon>
        <taxon>Litchfieldia</taxon>
    </lineage>
</organism>
<dbReference type="InterPro" id="IPR041624">
    <property type="entry name" value="RGI_lyase"/>
</dbReference>
<dbReference type="Pfam" id="PF18370">
    <property type="entry name" value="RGI_lyase"/>
    <property type="match status" value="1"/>
</dbReference>
<dbReference type="CDD" id="cd10318">
    <property type="entry name" value="RGL11"/>
    <property type="match status" value="1"/>
</dbReference>
<dbReference type="InterPro" id="IPR028994">
    <property type="entry name" value="Integrin_alpha_N"/>
</dbReference>
<dbReference type="InterPro" id="IPR036116">
    <property type="entry name" value="FN3_sf"/>
</dbReference>
<gene>
    <name evidence="3" type="ORF">SAMN05216565_101577</name>
</gene>
<dbReference type="SUPFAM" id="SSF69318">
    <property type="entry name" value="Integrin alpha N-terminal domain"/>
    <property type="match status" value="1"/>
</dbReference>
<reference evidence="4" key="1">
    <citation type="submission" date="2016-10" db="EMBL/GenBank/DDBJ databases">
        <authorList>
            <person name="Varghese N."/>
            <person name="Submissions S."/>
        </authorList>
    </citation>
    <scope>NUCLEOTIDE SEQUENCE [LARGE SCALE GENOMIC DNA]</scope>
    <source>
        <strain evidence="4">IBRC-M10078</strain>
    </source>
</reference>
<dbReference type="InterPro" id="IPR049033">
    <property type="entry name" value="AGA-YXIM_GBD"/>
</dbReference>
<dbReference type="PANTHER" id="PTHR43118">
    <property type="entry name" value="RHAMNOGALACTURONAN LYASE (EUROFUNG)"/>
    <property type="match status" value="1"/>
</dbReference>
<feature type="signal peptide" evidence="1">
    <location>
        <begin position="1"/>
        <end position="37"/>
    </location>
</feature>
<keyword evidence="4" id="KW-1185">Reference proteome</keyword>
<evidence type="ECO:0000313" key="3">
    <source>
        <dbReference type="EMBL" id="SDP11805.1"/>
    </source>
</evidence>
<dbReference type="InterPro" id="IPR034641">
    <property type="entry name" value="RGL11"/>
</dbReference>
<feature type="domain" description="Fibronectin type-III" evidence="2">
    <location>
        <begin position="276"/>
        <end position="366"/>
    </location>
</feature>
<name>A0A1H0Q461_9BACI</name>
<accession>A0A1H0Q461</accession>
<dbReference type="CDD" id="cd00063">
    <property type="entry name" value="FN3"/>
    <property type="match status" value="1"/>
</dbReference>
<dbReference type="InterPro" id="IPR013783">
    <property type="entry name" value="Ig-like_fold"/>
</dbReference>
<protein>
    <submittedName>
        <fullName evidence="3">Fibronectin type 3 domain-containing protein</fullName>
    </submittedName>
</protein>
<evidence type="ECO:0000256" key="1">
    <source>
        <dbReference type="SAM" id="SignalP"/>
    </source>
</evidence>
<dbReference type="SUPFAM" id="SSF49785">
    <property type="entry name" value="Galactose-binding domain-like"/>
    <property type="match status" value="1"/>
</dbReference>
<evidence type="ECO:0000313" key="4">
    <source>
        <dbReference type="Proteomes" id="UP000199159"/>
    </source>
</evidence>
<dbReference type="Pfam" id="PF21254">
    <property type="entry name" value="AGA-YXIM_GBD"/>
    <property type="match status" value="1"/>
</dbReference>
<feature type="chain" id="PRO_5038557343" evidence="1">
    <location>
        <begin position="38"/>
        <end position="1079"/>
    </location>
</feature>
<dbReference type="AlphaFoldDB" id="A0A1H0Q461"/>
<dbReference type="InterPro" id="IPR049366">
    <property type="entry name" value="RGL11_C"/>
</dbReference>
<dbReference type="InterPro" id="IPR003961">
    <property type="entry name" value="FN3_dom"/>
</dbReference>
<dbReference type="Pfam" id="PF21348">
    <property type="entry name" value="RGL11_C"/>
    <property type="match status" value="1"/>
</dbReference>
<keyword evidence="1" id="KW-0732">Signal</keyword>
<feature type="domain" description="Fibronectin type-III" evidence="2">
    <location>
        <begin position="181"/>
        <end position="272"/>
    </location>
</feature>
<dbReference type="PANTHER" id="PTHR43118:SF1">
    <property type="entry name" value="RHAMNOGALACTURONAN LYASE (EUROFUNG)"/>
    <property type="match status" value="1"/>
</dbReference>